<reference evidence="1 2" key="1">
    <citation type="submission" date="2018-06" db="EMBL/GenBank/DDBJ databases">
        <title>Echinicola strongylocentroti sp. nov., isolated from a sea urchin Strongylocentrotus intermedius.</title>
        <authorList>
            <person name="Bae S.S."/>
        </authorList>
    </citation>
    <scope>NUCLEOTIDE SEQUENCE [LARGE SCALE GENOMIC DNA]</scope>
    <source>
        <strain evidence="1 2">MEBiC08714</strain>
    </source>
</reference>
<dbReference type="Gene3D" id="3.40.30.10">
    <property type="entry name" value="Glutaredoxin"/>
    <property type="match status" value="1"/>
</dbReference>
<dbReference type="AlphaFoldDB" id="A0A2Z4IRJ3"/>
<dbReference type="OrthoDB" id="9800692at2"/>
<dbReference type="KEGG" id="est:DN752_23840"/>
<dbReference type="InterPro" id="IPR036249">
    <property type="entry name" value="Thioredoxin-like_sf"/>
</dbReference>
<gene>
    <name evidence="1" type="ORF">DN752_23840</name>
</gene>
<organism evidence="1 2">
    <name type="scientific">Echinicola strongylocentroti</name>
    <dbReference type="NCBI Taxonomy" id="1795355"/>
    <lineage>
        <taxon>Bacteria</taxon>
        <taxon>Pseudomonadati</taxon>
        <taxon>Bacteroidota</taxon>
        <taxon>Cytophagia</taxon>
        <taxon>Cytophagales</taxon>
        <taxon>Cyclobacteriaceae</taxon>
        <taxon>Echinicola</taxon>
    </lineage>
</organism>
<dbReference type="SUPFAM" id="SSF52833">
    <property type="entry name" value="Thioredoxin-like"/>
    <property type="match status" value="1"/>
</dbReference>
<protein>
    <submittedName>
        <fullName evidence="1">(2Fe-2S) ferredoxin domain-containing protein</fullName>
    </submittedName>
</protein>
<keyword evidence="2" id="KW-1185">Reference proteome</keyword>
<dbReference type="Pfam" id="PF01257">
    <property type="entry name" value="2Fe-2S_thioredx"/>
    <property type="match status" value="1"/>
</dbReference>
<dbReference type="EMBL" id="CP030041">
    <property type="protein sequence ID" value="AWW32913.1"/>
    <property type="molecule type" value="Genomic_DNA"/>
</dbReference>
<proteinExistence type="predicted"/>
<name>A0A2Z4IRJ3_9BACT</name>
<sequence>MGQFRKFIFVCTGSDCKKNGCKGLLKDVKELTRLDTHKGKYKIVKTKCMDFCKTGPVVVVNNEVIKKGTREKIHQVLEGKQLGKP</sequence>
<accession>A0A2Z4IRJ3</accession>
<evidence type="ECO:0000313" key="2">
    <source>
        <dbReference type="Proteomes" id="UP000248688"/>
    </source>
</evidence>
<dbReference type="CDD" id="cd02980">
    <property type="entry name" value="TRX_Fd_family"/>
    <property type="match status" value="1"/>
</dbReference>
<dbReference type="RefSeq" id="WP_112786285.1">
    <property type="nucleotide sequence ID" value="NZ_CP030041.1"/>
</dbReference>
<dbReference type="Proteomes" id="UP000248688">
    <property type="component" value="Chromosome"/>
</dbReference>
<evidence type="ECO:0000313" key="1">
    <source>
        <dbReference type="EMBL" id="AWW32913.1"/>
    </source>
</evidence>